<evidence type="ECO:0000256" key="2">
    <source>
        <dbReference type="ARBA" id="ARBA00023125"/>
    </source>
</evidence>
<dbReference type="InterPro" id="IPR000792">
    <property type="entry name" value="Tscrpt_reg_LuxR_C"/>
</dbReference>
<dbReference type="Pfam" id="PF25873">
    <property type="entry name" value="WHD_MalT"/>
    <property type="match status" value="1"/>
</dbReference>
<dbReference type="SUPFAM" id="SSF52540">
    <property type="entry name" value="P-loop containing nucleoside triphosphate hydrolases"/>
    <property type="match status" value="1"/>
</dbReference>
<evidence type="ECO:0000313" key="5">
    <source>
        <dbReference type="EMBL" id="KAA8785361.1"/>
    </source>
</evidence>
<dbReference type="InterPro" id="IPR027417">
    <property type="entry name" value="P-loop_NTPase"/>
</dbReference>
<dbReference type="Gene3D" id="1.10.10.10">
    <property type="entry name" value="Winged helix-like DNA-binding domain superfamily/Winged helix DNA-binding domain"/>
    <property type="match status" value="1"/>
</dbReference>
<dbReference type="CDD" id="cd06170">
    <property type="entry name" value="LuxR_C_like"/>
    <property type="match status" value="1"/>
</dbReference>
<dbReference type="SUPFAM" id="SSF46894">
    <property type="entry name" value="C-terminal effector domain of the bipartite response regulators"/>
    <property type="match status" value="1"/>
</dbReference>
<evidence type="ECO:0000313" key="6">
    <source>
        <dbReference type="Proteomes" id="UP000323664"/>
    </source>
</evidence>
<proteinExistence type="predicted"/>
<evidence type="ECO:0000256" key="3">
    <source>
        <dbReference type="ARBA" id="ARBA00023163"/>
    </source>
</evidence>
<dbReference type="GO" id="GO:0006355">
    <property type="term" value="P:regulation of DNA-templated transcription"/>
    <property type="evidence" value="ECO:0007669"/>
    <property type="project" value="InterPro"/>
</dbReference>
<organism evidence="5 6">
    <name type="scientific">Paenibacillus amylolyticus</name>
    <dbReference type="NCBI Taxonomy" id="1451"/>
    <lineage>
        <taxon>Bacteria</taxon>
        <taxon>Bacillati</taxon>
        <taxon>Bacillota</taxon>
        <taxon>Bacilli</taxon>
        <taxon>Bacillales</taxon>
        <taxon>Paenibacillaceae</taxon>
        <taxon>Paenibacillus</taxon>
    </lineage>
</organism>
<name>A0A5M9WUV1_PAEAM</name>
<dbReference type="EMBL" id="RIAS01000008">
    <property type="protein sequence ID" value="KAA8785361.1"/>
    <property type="molecule type" value="Genomic_DNA"/>
</dbReference>
<dbReference type="PROSITE" id="PS00622">
    <property type="entry name" value="HTH_LUXR_1"/>
    <property type="match status" value="1"/>
</dbReference>
<gene>
    <name evidence="5" type="ORF">EC604_16065</name>
</gene>
<dbReference type="Gene3D" id="1.25.40.10">
    <property type="entry name" value="Tetratricopeptide repeat domain"/>
    <property type="match status" value="1"/>
</dbReference>
<keyword evidence="2" id="KW-0238">DNA-binding</keyword>
<comment type="caution">
    <text evidence="5">The sequence shown here is derived from an EMBL/GenBank/DDBJ whole genome shotgun (WGS) entry which is preliminary data.</text>
</comment>
<dbReference type="SUPFAM" id="SSF48452">
    <property type="entry name" value="TPR-like"/>
    <property type="match status" value="1"/>
</dbReference>
<dbReference type="PANTHER" id="PTHR44688">
    <property type="entry name" value="DNA-BINDING TRANSCRIPTIONAL ACTIVATOR DEVR_DOSR"/>
    <property type="match status" value="1"/>
</dbReference>
<dbReference type="PRINTS" id="PR00038">
    <property type="entry name" value="HTHLUXR"/>
</dbReference>
<accession>A0A5M9WUV1</accession>
<evidence type="ECO:0000259" key="4">
    <source>
        <dbReference type="PROSITE" id="PS50043"/>
    </source>
</evidence>
<evidence type="ECO:0000256" key="1">
    <source>
        <dbReference type="ARBA" id="ARBA00023015"/>
    </source>
</evidence>
<dbReference type="Proteomes" id="UP000323664">
    <property type="component" value="Unassembled WGS sequence"/>
</dbReference>
<dbReference type="PANTHER" id="PTHR44688:SF16">
    <property type="entry name" value="DNA-BINDING TRANSCRIPTIONAL ACTIVATOR DEVR_DOSR"/>
    <property type="match status" value="1"/>
</dbReference>
<dbReference type="InterPro" id="IPR016032">
    <property type="entry name" value="Sig_transdc_resp-reg_C-effctor"/>
</dbReference>
<dbReference type="InterPro" id="IPR041617">
    <property type="entry name" value="TPR_MalT"/>
</dbReference>
<dbReference type="InterPro" id="IPR059106">
    <property type="entry name" value="WHD_MalT"/>
</dbReference>
<dbReference type="InterPro" id="IPR011990">
    <property type="entry name" value="TPR-like_helical_dom_sf"/>
</dbReference>
<sequence length="918" mass="105619">MLFPVYLEYLNVHTTISIMCTSVRVQEDYMQQEQTAGFHGDWLQFMILTNKLELPPLPTDTMDRPRLSSQYNEVMNSKVTLLTAPAGSGKSTLLGNWLRSAAGYAACVCLDEKDQDPLQFWLYIIHALDRVRQGLCREVLPQFLQRYAIEPRTALILLLNRVARSDQHTMLILDDYHAITRPEIHLQMQDFIENLPSSIHLVISGRTYPPFKLEKLRLRGELKQLTLQELAFTTEEGIDFCQNVMRMEHASRDALGWVQQTEGWAAGLKLLALSHTLGADSAKSSMPIMSSFPHRAKDAEAGNRNISDYLLEEVFQRQSPEMQRFLLRTAITRRMNSRLGQVLSGLEEAPQLLRQLEKEHLFLIPLDREGEWYRYHHLFSAFLKRELAHNHSELGNELHGFAALWYEQHGYPSEALDHYILGLHMEDAARLLEELFAHFIMGEWWTLRKYFDVLPLEMVKARPKLYMSYLFLVAREMPYGEMGKQLDELEHVIRMHLQGQVAPAIIKYLLQVTCVMRAYMAYLNRDLEGLSSYLMSYMDQGYPDDIAFQYMDYDRRESMRVRSFHGVHGYLRRAEVCFGAITKRWYDEPAYVTSYYGSGYGEVLMEQDQLFEAVKYADRALEVALQIKVAALLVPAYVLKARLELHSGRPEEGIKLLQQAESLLSEKDAEYWKTVLVAHRNRIWLEYHPVETATHILADPVDEQQMPVEMSCDQLFQWMVRIRAAVTLEQYDYAQEELKRVREQAEKRDLLTEQIECALLESVMLQQQGYSDAGVVALSRALILGEPEGYIRSFVAEGEPVKRLLQQYLVLRRAKAVSDDGVKTTYVKQLLSAFAQNKKVRGRSAPDEAKHEQKEVGLSPMEQKIFGHIAEGLTSKQIAAEFGISPGTVNTHIRRVFAKLGASSRAHAVQIAEQRGLL</sequence>
<keyword evidence="1" id="KW-0805">Transcription regulation</keyword>
<keyword evidence="3" id="KW-0804">Transcription</keyword>
<dbReference type="AlphaFoldDB" id="A0A5M9WUV1"/>
<dbReference type="InterPro" id="IPR036388">
    <property type="entry name" value="WH-like_DNA-bd_sf"/>
</dbReference>
<dbReference type="Pfam" id="PF00196">
    <property type="entry name" value="GerE"/>
    <property type="match status" value="1"/>
</dbReference>
<reference evidence="5 6" key="1">
    <citation type="journal article" date="2019" name="J. Ind. Microbiol. Biotechnol.">
        <title>Paenibacillus amylolyticus 27C64 has a diverse set of carbohydrate-active enzymes and complete pectin deconstruction system.</title>
        <authorList>
            <person name="Keggi C."/>
            <person name="Doran-Peterson J."/>
        </authorList>
    </citation>
    <scope>NUCLEOTIDE SEQUENCE [LARGE SCALE GENOMIC DNA]</scope>
    <source>
        <strain evidence="5 6">27C64</strain>
    </source>
</reference>
<dbReference type="SMART" id="SM00421">
    <property type="entry name" value="HTH_LUXR"/>
    <property type="match status" value="1"/>
</dbReference>
<dbReference type="PROSITE" id="PS50043">
    <property type="entry name" value="HTH_LUXR_2"/>
    <property type="match status" value="1"/>
</dbReference>
<dbReference type="Pfam" id="PF17874">
    <property type="entry name" value="TPR_MalT"/>
    <property type="match status" value="1"/>
</dbReference>
<feature type="domain" description="HTH luxR-type" evidence="4">
    <location>
        <begin position="851"/>
        <end position="916"/>
    </location>
</feature>
<protein>
    <recommendedName>
        <fullName evidence="4">HTH luxR-type domain-containing protein</fullName>
    </recommendedName>
</protein>
<dbReference type="GO" id="GO:0003677">
    <property type="term" value="F:DNA binding"/>
    <property type="evidence" value="ECO:0007669"/>
    <property type="project" value="UniProtKB-KW"/>
</dbReference>